<name>A0A7X3SMV1_9HYPH</name>
<keyword evidence="3" id="KW-1185">Reference proteome</keyword>
<dbReference type="InterPro" id="IPR050312">
    <property type="entry name" value="IolE/XylAMocC-like"/>
</dbReference>
<dbReference type="Gene3D" id="3.20.20.150">
    <property type="entry name" value="Divalent-metal-dependent TIM barrel enzymes"/>
    <property type="match status" value="1"/>
</dbReference>
<gene>
    <name evidence="2" type="ORF">GR328_04615</name>
</gene>
<proteinExistence type="predicted"/>
<organism evidence="2 3">
    <name type="scientific">Microvirga makkahensis</name>
    <dbReference type="NCBI Taxonomy" id="1128670"/>
    <lineage>
        <taxon>Bacteria</taxon>
        <taxon>Pseudomonadati</taxon>
        <taxon>Pseudomonadota</taxon>
        <taxon>Alphaproteobacteria</taxon>
        <taxon>Hyphomicrobiales</taxon>
        <taxon>Methylobacteriaceae</taxon>
        <taxon>Microvirga</taxon>
    </lineage>
</organism>
<dbReference type="InterPro" id="IPR013022">
    <property type="entry name" value="Xyl_isomerase-like_TIM-brl"/>
</dbReference>
<reference evidence="2 3" key="1">
    <citation type="submission" date="2019-12" db="EMBL/GenBank/DDBJ databases">
        <authorList>
            <person name="Yuan C.-G."/>
        </authorList>
    </citation>
    <scope>NUCLEOTIDE SEQUENCE [LARGE SCALE GENOMIC DNA]</scope>
    <source>
        <strain evidence="2 3">KCTC 23863</strain>
    </source>
</reference>
<dbReference type="PANTHER" id="PTHR12110">
    <property type="entry name" value="HYDROXYPYRUVATE ISOMERASE"/>
    <property type="match status" value="1"/>
</dbReference>
<evidence type="ECO:0000313" key="2">
    <source>
        <dbReference type="EMBL" id="MXQ10742.1"/>
    </source>
</evidence>
<comment type="caution">
    <text evidence="2">The sequence shown here is derived from an EMBL/GenBank/DDBJ whole genome shotgun (WGS) entry which is preliminary data.</text>
</comment>
<dbReference type="RefSeq" id="WP_160883336.1">
    <property type="nucleotide sequence ID" value="NZ_WURB01000002.1"/>
</dbReference>
<dbReference type="InterPro" id="IPR036237">
    <property type="entry name" value="Xyl_isomerase-like_sf"/>
</dbReference>
<reference evidence="2 3" key="2">
    <citation type="submission" date="2020-01" db="EMBL/GenBank/DDBJ databases">
        <title>Microvirga sp. nov., an arsenate reduction bacterium isolated from Tibet hotspring sediments.</title>
        <authorList>
            <person name="Xian W.-D."/>
            <person name="Li W.-J."/>
        </authorList>
    </citation>
    <scope>NUCLEOTIDE SEQUENCE [LARGE SCALE GENOMIC DNA]</scope>
    <source>
        <strain evidence="2 3">KCTC 23863</strain>
    </source>
</reference>
<evidence type="ECO:0000259" key="1">
    <source>
        <dbReference type="Pfam" id="PF01261"/>
    </source>
</evidence>
<dbReference type="Pfam" id="PF01261">
    <property type="entry name" value="AP_endonuc_2"/>
    <property type="match status" value="1"/>
</dbReference>
<protein>
    <submittedName>
        <fullName evidence="2">TIM barrel protein</fullName>
    </submittedName>
</protein>
<evidence type="ECO:0000313" key="3">
    <source>
        <dbReference type="Proteomes" id="UP000436483"/>
    </source>
</evidence>
<dbReference type="OrthoDB" id="6057486at2"/>
<accession>A0A7X3SMV1</accession>
<dbReference type="EMBL" id="WURB01000002">
    <property type="protein sequence ID" value="MXQ10742.1"/>
    <property type="molecule type" value="Genomic_DNA"/>
</dbReference>
<dbReference type="AlphaFoldDB" id="A0A7X3SMV1"/>
<sequence length="305" mass="33500">MTQHVLGTGISAKSGKPDLSEFARNLDRALAFGVDTIELPIFDLDLIVGGRIRRDQLESLKAICAGREVIYTVHGPLAVNFFDAPFRNRRHFEVLQASLEISAELGAVHYVMHSGLIGVTQNDGIEEAYARQREWLARAGDVAKQHDIILCVENLFGGYEGKVHTASPSRLARELEAIGHGHVVATLDFSHAYLNLSFTGGDLVSECAALAPFAKHLHVHDSFGRQDDIWMFTQGERLAYGHGDLHLPVGWGDIPWDALMSSCVFPQGVVFNIELQDRYWHVGQACVDTTKTLAAKARTAMDAAA</sequence>
<dbReference type="SUPFAM" id="SSF51658">
    <property type="entry name" value="Xylose isomerase-like"/>
    <property type="match status" value="1"/>
</dbReference>
<dbReference type="Proteomes" id="UP000436483">
    <property type="component" value="Unassembled WGS sequence"/>
</dbReference>
<feature type="domain" description="Xylose isomerase-like TIM barrel" evidence="1">
    <location>
        <begin position="26"/>
        <end position="261"/>
    </location>
</feature>